<dbReference type="Proteomes" id="UP000828390">
    <property type="component" value="Unassembled WGS sequence"/>
</dbReference>
<feature type="compositionally biased region" description="Basic and acidic residues" evidence="1">
    <location>
        <begin position="25"/>
        <end position="36"/>
    </location>
</feature>
<evidence type="ECO:0000256" key="1">
    <source>
        <dbReference type="SAM" id="MobiDB-lite"/>
    </source>
</evidence>
<proteinExistence type="predicted"/>
<evidence type="ECO:0000313" key="2">
    <source>
        <dbReference type="EMBL" id="KAH3717588.1"/>
    </source>
</evidence>
<keyword evidence="3" id="KW-1185">Reference proteome</keyword>
<comment type="caution">
    <text evidence="2">The sequence shown here is derived from an EMBL/GenBank/DDBJ whole genome shotgun (WGS) entry which is preliminary data.</text>
</comment>
<reference evidence="2" key="1">
    <citation type="journal article" date="2019" name="bioRxiv">
        <title>The Genome of the Zebra Mussel, Dreissena polymorpha: A Resource for Invasive Species Research.</title>
        <authorList>
            <person name="McCartney M.A."/>
            <person name="Auch B."/>
            <person name="Kono T."/>
            <person name="Mallez S."/>
            <person name="Zhang Y."/>
            <person name="Obille A."/>
            <person name="Becker A."/>
            <person name="Abrahante J.E."/>
            <person name="Garbe J."/>
            <person name="Badalamenti J.P."/>
            <person name="Herman A."/>
            <person name="Mangelson H."/>
            <person name="Liachko I."/>
            <person name="Sullivan S."/>
            <person name="Sone E.D."/>
            <person name="Koren S."/>
            <person name="Silverstein K.A.T."/>
            <person name="Beckman K.B."/>
            <person name="Gohl D.M."/>
        </authorList>
    </citation>
    <scope>NUCLEOTIDE SEQUENCE</scope>
    <source>
        <strain evidence="2">Duluth1</strain>
        <tissue evidence="2">Whole animal</tissue>
    </source>
</reference>
<organism evidence="2 3">
    <name type="scientific">Dreissena polymorpha</name>
    <name type="common">Zebra mussel</name>
    <name type="synonym">Mytilus polymorpha</name>
    <dbReference type="NCBI Taxonomy" id="45954"/>
    <lineage>
        <taxon>Eukaryota</taxon>
        <taxon>Metazoa</taxon>
        <taxon>Spiralia</taxon>
        <taxon>Lophotrochozoa</taxon>
        <taxon>Mollusca</taxon>
        <taxon>Bivalvia</taxon>
        <taxon>Autobranchia</taxon>
        <taxon>Heteroconchia</taxon>
        <taxon>Euheterodonta</taxon>
        <taxon>Imparidentia</taxon>
        <taxon>Neoheterodontei</taxon>
        <taxon>Myida</taxon>
        <taxon>Dreissenoidea</taxon>
        <taxon>Dreissenidae</taxon>
        <taxon>Dreissena</taxon>
    </lineage>
</organism>
<sequence length="50" mass="5529">MECRTKSLPDKNLPVSFIEAGQKPYLEKTGPDKNPSHEITGANEKPSCEI</sequence>
<protein>
    <submittedName>
        <fullName evidence="2">Uncharacterized protein</fullName>
    </submittedName>
</protein>
<name>A0A9D4HHH8_DREPO</name>
<gene>
    <name evidence="2" type="ORF">DPMN_060381</name>
</gene>
<dbReference type="AlphaFoldDB" id="A0A9D4HHH8"/>
<dbReference type="EMBL" id="JAIWYP010000013">
    <property type="protein sequence ID" value="KAH3717588.1"/>
    <property type="molecule type" value="Genomic_DNA"/>
</dbReference>
<reference evidence="2" key="2">
    <citation type="submission" date="2020-11" db="EMBL/GenBank/DDBJ databases">
        <authorList>
            <person name="McCartney M.A."/>
            <person name="Auch B."/>
            <person name="Kono T."/>
            <person name="Mallez S."/>
            <person name="Becker A."/>
            <person name="Gohl D.M."/>
            <person name="Silverstein K.A.T."/>
            <person name="Koren S."/>
            <person name="Bechman K.B."/>
            <person name="Herman A."/>
            <person name="Abrahante J.E."/>
            <person name="Garbe J."/>
        </authorList>
    </citation>
    <scope>NUCLEOTIDE SEQUENCE</scope>
    <source>
        <strain evidence="2">Duluth1</strain>
        <tissue evidence="2">Whole animal</tissue>
    </source>
</reference>
<evidence type="ECO:0000313" key="3">
    <source>
        <dbReference type="Proteomes" id="UP000828390"/>
    </source>
</evidence>
<feature type="region of interest" description="Disordered" evidence="1">
    <location>
        <begin position="1"/>
        <end position="50"/>
    </location>
</feature>
<accession>A0A9D4HHH8</accession>